<dbReference type="Pfam" id="PF00528">
    <property type="entry name" value="BPD_transp_1"/>
    <property type="match status" value="1"/>
</dbReference>
<dbReference type="PROSITE" id="PS50928">
    <property type="entry name" value="ABC_TM1"/>
    <property type="match status" value="1"/>
</dbReference>
<keyword evidence="8 9" id="KW-0472">Membrane</keyword>
<dbReference type="InterPro" id="IPR000515">
    <property type="entry name" value="MetI-like"/>
</dbReference>
<evidence type="ECO:0000256" key="8">
    <source>
        <dbReference type="ARBA" id="ARBA00023136"/>
    </source>
</evidence>
<evidence type="ECO:0000256" key="4">
    <source>
        <dbReference type="ARBA" id="ARBA00022475"/>
    </source>
</evidence>
<keyword evidence="5 9" id="KW-0812">Transmembrane</keyword>
<organism evidence="11 12">
    <name type="scientific">Tissierella pigra</name>
    <dbReference type="NCBI Taxonomy" id="2607614"/>
    <lineage>
        <taxon>Bacteria</taxon>
        <taxon>Bacillati</taxon>
        <taxon>Bacillota</taxon>
        <taxon>Tissierellia</taxon>
        <taxon>Tissierellales</taxon>
        <taxon>Tissierellaceae</taxon>
        <taxon>Tissierella</taxon>
    </lineage>
</organism>
<evidence type="ECO:0000313" key="12">
    <source>
        <dbReference type="Proteomes" id="UP000469523"/>
    </source>
</evidence>
<proteinExistence type="inferred from homology"/>
<name>A0A6N7XVA3_9FIRM</name>
<keyword evidence="12" id="KW-1185">Reference proteome</keyword>
<evidence type="ECO:0000256" key="3">
    <source>
        <dbReference type="ARBA" id="ARBA00022448"/>
    </source>
</evidence>
<dbReference type="Proteomes" id="UP000469523">
    <property type="component" value="Unassembled WGS sequence"/>
</dbReference>
<gene>
    <name evidence="11" type="ORF">FYJ83_02910</name>
</gene>
<keyword evidence="3 9" id="KW-0813">Transport</keyword>
<dbReference type="InterPro" id="IPR043429">
    <property type="entry name" value="ArtM/GltK/GlnP/TcyL/YhdX-like"/>
</dbReference>
<dbReference type="PANTHER" id="PTHR30614:SF20">
    <property type="entry name" value="GLUTAMINE TRANSPORT SYSTEM PERMEASE PROTEIN GLNP"/>
    <property type="match status" value="1"/>
</dbReference>
<evidence type="ECO:0000256" key="5">
    <source>
        <dbReference type="ARBA" id="ARBA00022692"/>
    </source>
</evidence>
<dbReference type="InterPro" id="IPR010065">
    <property type="entry name" value="AA_ABC_transptr_permease_3TM"/>
</dbReference>
<feature type="transmembrane region" description="Helical" evidence="9">
    <location>
        <begin position="192"/>
        <end position="213"/>
    </location>
</feature>
<dbReference type="InterPro" id="IPR035906">
    <property type="entry name" value="MetI-like_sf"/>
</dbReference>
<feature type="domain" description="ABC transmembrane type-1" evidence="10">
    <location>
        <begin position="21"/>
        <end position="210"/>
    </location>
</feature>
<evidence type="ECO:0000256" key="1">
    <source>
        <dbReference type="ARBA" id="ARBA00004651"/>
    </source>
</evidence>
<evidence type="ECO:0000259" key="10">
    <source>
        <dbReference type="PROSITE" id="PS50928"/>
    </source>
</evidence>
<keyword evidence="7 9" id="KW-1133">Transmembrane helix</keyword>
<evidence type="ECO:0000313" key="11">
    <source>
        <dbReference type="EMBL" id="MSU00415.1"/>
    </source>
</evidence>
<accession>A0A6N7XVA3</accession>
<evidence type="ECO:0000256" key="9">
    <source>
        <dbReference type="RuleBase" id="RU363032"/>
    </source>
</evidence>
<dbReference type="PANTHER" id="PTHR30614">
    <property type="entry name" value="MEMBRANE COMPONENT OF AMINO ACID ABC TRANSPORTER"/>
    <property type="match status" value="1"/>
</dbReference>
<dbReference type="AlphaFoldDB" id="A0A6N7XVA3"/>
<protein>
    <submittedName>
        <fullName evidence="11">Amino acid ABC transporter permease</fullName>
    </submittedName>
</protein>
<sequence>MNDLNVIELLIKYKYYYLTGIKITLLISFLSLIIGSTVGALISLLKLSKYRILRFISTVYIETLRGTPMMVQIALVYFGSYVMLGVNIDGFLAALIAVSLNSSAYVAEIIRSGIQSIDKGQAEASRSLGISHKQTMKHIILPQAIKNILPALGNEFVTLIKETSVASTIGVADLMYASKIVQSNSFQPFNPLIIVAVIYFIFTFTLSQLIGLFERRLSHND</sequence>
<dbReference type="EMBL" id="VUNQ01000003">
    <property type="protein sequence ID" value="MSU00415.1"/>
    <property type="molecule type" value="Genomic_DNA"/>
</dbReference>
<dbReference type="RefSeq" id="WP_216585587.1">
    <property type="nucleotide sequence ID" value="NZ_JAHLPJ010000001.1"/>
</dbReference>
<comment type="subcellular location">
    <subcellularLocation>
        <location evidence="1 9">Cell membrane</location>
        <topology evidence="1 9">Multi-pass membrane protein</topology>
    </subcellularLocation>
</comment>
<dbReference type="NCBIfam" id="TIGR01726">
    <property type="entry name" value="HEQRo_perm_3TM"/>
    <property type="match status" value="1"/>
</dbReference>
<dbReference type="GO" id="GO:0043190">
    <property type="term" value="C:ATP-binding cassette (ABC) transporter complex"/>
    <property type="evidence" value="ECO:0007669"/>
    <property type="project" value="InterPro"/>
</dbReference>
<evidence type="ECO:0000256" key="2">
    <source>
        <dbReference type="ARBA" id="ARBA00010072"/>
    </source>
</evidence>
<dbReference type="Gene3D" id="1.10.3720.10">
    <property type="entry name" value="MetI-like"/>
    <property type="match status" value="1"/>
</dbReference>
<dbReference type="CDD" id="cd06261">
    <property type="entry name" value="TM_PBP2"/>
    <property type="match status" value="1"/>
</dbReference>
<evidence type="ECO:0000256" key="7">
    <source>
        <dbReference type="ARBA" id="ARBA00022989"/>
    </source>
</evidence>
<comment type="caution">
    <text evidence="11">The sequence shown here is derived from an EMBL/GenBank/DDBJ whole genome shotgun (WGS) entry which is preliminary data.</text>
</comment>
<keyword evidence="6" id="KW-0029">Amino-acid transport</keyword>
<dbReference type="GO" id="GO:0022857">
    <property type="term" value="F:transmembrane transporter activity"/>
    <property type="evidence" value="ECO:0007669"/>
    <property type="project" value="InterPro"/>
</dbReference>
<reference evidence="11 12" key="1">
    <citation type="submission" date="2019-09" db="EMBL/GenBank/DDBJ databases">
        <title>In-depth cultivation of the pig gut microbiome towards novel bacterial diversity and tailored functional studies.</title>
        <authorList>
            <person name="Wylensek D."/>
            <person name="Hitch T.C.A."/>
            <person name="Clavel T."/>
        </authorList>
    </citation>
    <scope>NUCLEOTIDE SEQUENCE [LARGE SCALE GENOMIC DNA]</scope>
    <source>
        <strain evidence="11 12">WCA3-693-APC-4?</strain>
    </source>
</reference>
<comment type="similarity">
    <text evidence="2">Belongs to the binding-protein-dependent transport system permease family. HisMQ subfamily.</text>
</comment>
<feature type="transmembrane region" description="Helical" evidence="9">
    <location>
        <begin position="20"/>
        <end position="45"/>
    </location>
</feature>
<dbReference type="SUPFAM" id="SSF161098">
    <property type="entry name" value="MetI-like"/>
    <property type="match status" value="1"/>
</dbReference>
<keyword evidence="4" id="KW-1003">Cell membrane</keyword>
<dbReference type="GO" id="GO:0006865">
    <property type="term" value="P:amino acid transport"/>
    <property type="evidence" value="ECO:0007669"/>
    <property type="project" value="UniProtKB-KW"/>
</dbReference>
<evidence type="ECO:0000256" key="6">
    <source>
        <dbReference type="ARBA" id="ARBA00022970"/>
    </source>
</evidence>
<dbReference type="FunFam" id="1.10.3720.10:FF:000033">
    <property type="entry name" value="Polar amino acid ABC transporter permease"/>
    <property type="match status" value="1"/>
</dbReference>